<evidence type="ECO:0000313" key="2">
    <source>
        <dbReference type="EMBL" id="MBC2678528.1"/>
    </source>
</evidence>
<evidence type="ECO:0000259" key="1">
    <source>
        <dbReference type="Pfam" id="PF01965"/>
    </source>
</evidence>
<dbReference type="GO" id="GO:0006355">
    <property type="term" value="P:regulation of DNA-templated transcription"/>
    <property type="evidence" value="ECO:0007669"/>
    <property type="project" value="TreeGrafter"/>
</dbReference>
<accession>A0A7X1G4X4</accession>
<dbReference type="PANTHER" id="PTHR43130">
    <property type="entry name" value="ARAC-FAMILY TRANSCRIPTIONAL REGULATOR"/>
    <property type="match status" value="1"/>
</dbReference>
<feature type="domain" description="DJ-1/PfpI" evidence="1">
    <location>
        <begin position="17"/>
        <end position="191"/>
    </location>
</feature>
<reference evidence="2 3" key="1">
    <citation type="submission" date="2020-08" db="EMBL/GenBank/DDBJ databases">
        <title>Pseudomonas sp. nov.</title>
        <authorList>
            <person name="Gieschler S."/>
            <person name="Fiedler G."/>
            <person name="Brinks E."/>
            <person name="Boehnlein C."/>
            <person name="Franz C.M.A.P."/>
            <person name="Kabisch J."/>
        </authorList>
    </citation>
    <scope>NUCLEOTIDE SEQUENCE [LARGE SCALE GENOMIC DNA]</scope>
    <source>
        <strain evidence="2 3">MBT-2</strain>
    </source>
</reference>
<comment type="caution">
    <text evidence="2">The sequence shown here is derived from an EMBL/GenBank/DDBJ whole genome shotgun (WGS) entry which is preliminary data.</text>
</comment>
<dbReference type="RefSeq" id="WP_185794095.1">
    <property type="nucleotide sequence ID" value="NZ_JACMYH010000001.1"/>
</dbReference>
<dbReference type="CDD" id="cd03139">
    <property type="entry name" value="GATase1_PfpI_2"/>
    <property type="match status" value="1"/>
</dbReference>
<dbReference type="EMBL" id="JACMYH010000001">
    <property type="protein sequence ID" value="MBC2678528.1"/>
    <property type="molecule type" value="Genomic_DNA"/>
</dbReference>
<dbReference type="SUPFAM" id="SSF52317">
    <property type="entry name" value="Class I glutamine amidotransferase-like"/>
    <property type="match status" value="1"/>
</dbReference>
<dbReference type="Gene3D" id="3.40.50.880">
    <property type="match status" value="1"/>
</dbReference>
<evidence type="ECO:0000313" key="3">
    <source>
        <dbReference type="Proteomes" id="UP000546173"/>
    </source>
</evidence>
<name>A0A7X1G4X4_9PSED</name>
<dbReference type="Proteomes" id="UP000546173">
    <property type="component" value="Unassembled WGS sequence"/>
</dbReference>
<sequence length="215" mass="23346">MSKALPPELQIFDRPLQVVILLYPGIEILDFAGPYEVFSVASRVALRDGLSIHAPFVVSTVAASRDLLTARYELRVQPDAQFDEEVHSDVLIVPGGVIDQPVNDPNTLAWVRRMAATTGLLTSVCSGALILAKAGLLEGQSVTTHWADIQELRESYPDLDVRENVPYVDAGSLVTSAGISAGIDMSLHLVARLLGADAARLTARQMQYEWHDMPG</sequence>
<dbReference type="PANTHER" id="PTHR43130:SF14">
    <property type="entry name" value="DJ-1_PFPI DOMAIN-CONTAINING PROTEIN"/>
    <property type="match status" value="1"/>
</dbReference>
<dbReference type="AlphaFoldDB" id="A0A7X1G4X4"/>
<dbReference type="InterPro" id="IPR002818">
    <property type="entry name" value="DJ-1/PfpI"/>
</dbReference>
<keyword evidence="3" id="KW-1185">Reference proteome</keyword>
<organism evidence="2 3">
    <name type="scientific">Pseudomonas baltica</name>
    <dbReference type="NCBI Taxonomy" id="2762576"/>
    <lineage>
        <taxon>Bacteria</taxon>
        <taxon>Pseudomonadati</taxon>
        <taxon>Pseudomonadota</taxon>
        <taxon>Gammaproteobacteria</taxon>
        <taxon>Pseudomonadales</taxon>
        <taxon>Pseudomonadaceae</taxon>
        <taxon>Pseudomonas</taxon>
    </lineage>
</organism>
<protein>
    <submittedName>
        <fullName evidence="2">DJ-1/PfpI family protein</fullName>
    </submittedName>
</protein>
<gene>
    <name evidence="2" type="ORF">H7993_09015</name>
</gene>
<dbReference type="InterPro" id="IPR052158">
    <property type="entry name" value="INH-QAR"/>
</dbReference>
<dbReference type="Pfam" id="PF01965">
    <property type="entry name" value="DJ-1_PfpI"/>
    <property type="match status" value="1"/>
</dbReference>
<dbReference type="InterPro" id="IPR029062">
    <property type="entry name" value="Class_I_gatase-like"/>
</dbReference>
<proteinExistence type="predicted"/>